<feature type="region of interest" description="Disordered" evidence="7">
    <location>
        <begin position="60"/>
        <end position="88"/>
    </location>
</feature>
<dbReference type="GO" id="GO:0042054">
    <property type="term" value="F:histone methyltransferase activity"/>
    <property type="evidence" value="ECO:0007669"/>
    <property type="project" value="InterPro"/>
</dbReference>
<feature type="compositionally biased region" description="Basic and acidic residues" evidence="7">
    <location>
        <begin position="960"/>
        <end position="975"/>
    </location>
</feature>
<feature type="region of interest" description="Disordered" evidence="7">
    <location>
        <begin position="960"/>
        <end position="1080"/>
    </location>
</feature>
<dbReference type="GO" id="GO:0005694">
    <property type="term" value="C:chromosome"/>
    <property type="evidence" value="ECO:0007669"/>
    <property type="project" value="UniProtKB-SubCell"/>
</dbReference>
<dbReference type="InterPro" id="IPR007728">
    <property type="entry name" value="Pre-SET_dom"/>
</dbReference>
<keyword evidence="3" id="KW-0489">Methyltransferase</keyword>
<feature type="domain" description="C2H2-type" evidence="8">
    <location>
        <begin position="763"/>
        <end position="791"/>
    </location>
</feature>
<feature type="compositionally biased region" description="Polar residues" evidence="7">
    <location>
        <begin position="976"/>
        <end position="988"/>
    </location>
</feature>
<evidence type="ECO:0000256" key="5">
    <source>
        <dbReference type="ARBA" id="ARBA00022691"/>
    </source>
</evidence>
<dbReference type="Gene3D" id="3.30.160.60">
    <property type="entry name" value="Classic Zinc Finger"/>
    <property type="match status" value="2"/>
</dbReference>
<reference evidence="12" key="3">
    <citation type="submission" date="2020-12" db="UniProtKB">
        <authorList>
            <consortium name="EnsemblPlants"/>
        </authorList>
    </citation>
    <scope>IDENTIFICATION</scope>
</reference>
<sequence length="1594" mass="176899">MSLLKLLFDLPEAGGESNFTVEEQEELMAFEHNLDEHLVENFALPVADDQLGFLRGAREGGSAFPESDQGRVNFPVSNGMRNKQEVDTGNGVGVEKELASLMNSVNALENGHAFGNSTVEHAKQVFPSAVALRSQAPISPEKDSVSHKPLVPVLVPPLESTSRLTTLEPGLGAPLVNTKATAALDAAASTMPQGASAIKHHISSKHQGSGKAVWIKWRGKWQAAIQVELEDCRAATVKAMPTYGKKKYVPIYVVTNRTYIWIDAQNICDINQNPTPLLSGNHNDWRHRVVDTGAPRRRIFLSLGWEMLDISDRLHIYGVVERARYVSVWKVFAMEASEATKYSELGSLLVRIHAVVEPDYVRQSWVQKRLNIWTEECLKAEAAATIEKLTKECIRVILWDKAAKLWEAPEQPVLDPGWTDWKGPAFDELTDLEDDIPIPADKPSQPSSSSSLTPKAGKEKQYSGAKRGRKPKDRSVQPQPLAPTGGVTTRKQVKVENDNDAGPSSPAAMDTQLTHSTKDDLSFSTDQKDPDHVEKDPDHVEKESEHAEKEPEHAEKDSDHVEGNTLAAPVEDVGAVAKIEQLKLPSSGRLTEKHIRGVASNAIAGFKTNGTSVGPISDKILSRLLANMNVKERRSYLKARDLLCKYMNEGLSLSKEGIDEAKFSQMMNSVIDDCAKDFSSGEVLLKILTSEKERLAKIVLENGLASSKGPNIMWESDAIMSGSYPEESLKPAVDMMSNDAKSRRPTSFPSQVGGKEVGQHTSYLCSLCDQNFEQLSVLGKHWKEHHKREARLFEKCLLCRICDKGGAMFRDRLGVLKHWREAHPTVSHSSPAWSVCVMCDKQYLDFDRLWQHVEDQHHNQWSCANFAGRVKASLMLRKGHKCIFCSETFSTVWEVQQHKEILHEDQELLHSGAKRNFDAIDGEVAGNDSKRIDVILAEGKRRYQCRYCSLRFRSLPELGRHHQSDHKDKADERSRYQSSSSGVLSVQTRKTKQEGMGGDWRGVSIGKGEGDDKDDNSNKRRYRARTKAKNAGRGRSIPMKKQSGGAEAILQRMRAVKQVLEDQKTKRPSRKRDRKAERARRLAKLAGISSIPHPALNPTPVPAQAATTVANTIKCRFCGLEFALLPDLARHHQADHAAIKQAFIINGRGECQTGIYTLTKDGIIGPLQGELLNRAPNSRELLEVARSTCCKDWFFKELGKRYAYLPPRLFVQAAQICSEAKLEISWHQDKYLCPDGCKSYIPPQSMPSLGMNVSAFAKSPSNDCAGDAKAHTVGGLDLLPSNKNSISNKMVLSEDLSNGLEKVPIRCVVDGSVIEPCTCSLCTEGGSLTSSGDSQPWNNFVYITQRHLDPSLGLDTKSSQVGCSCTGDECSASTCDHVSMFDTDNAEARTIDGKSARGQFPYDEIGRIILDVGYMVYECNSSCQCKDSCRNRVLQKGVRLKLEVFKSRHKGWGVRAAEPISRGTFVCEYIGEVLNDKEANERGKRYDQVGCSYLYNIDAHLDVIGSKSVSKPFVIDATKYGNVARFINHSCEPNLINYEVLVESMDCQLAHIGFFANRDIAIGEELAYDYRYKLLPGKGCPCYCGAPKCRGRLY</sequence>
<dbReference type="PROSITE" id="PS00028">
    <property type="entry name" value="ZINC_FINGER_C2H2_1"/>
    <property type="match status" value="5"/>
</dbReference>
<keyword evidence="2" id="KW-0158">Chromosome</keyword>
<dbReference type="InterPro" id="IPR013087">
    <property type="entry name" value="Znf_C2H2_type"/>
</dbReference>
<keyword evidence="6" id="KW-0862">Zinc</keyword>
<dbReference type="Gene3D" id="2.170.270.10">
    <property type="entry name" value="SET domain"/>
    <property type="match status" value="1"/>
</dbReference>
<dbReference type="GO" id="GO:0008270">
    <property type="term" value="F:zinc ion binding"/>
    <property type="evidence" value="ECO:0007669"/>
    <property type="project" value="UniProtKB-KW"/>
</dbReference>
<evidence type="ECO:0000256" key="1">
    <source>
        <dbReference type="ARBA" id="ARBA00004286"/>
    </source>
</evidence>
<dbReference type="PROSITE" id="PS50280">
    <property type="entry name" value="SET"/>
    <property type="match status" value="1"/>
</dbReference>
<feature type="region of interest" description="Disordered" evidence="7">
    <location>
        <begin position="434"/>
        <end position="563"/>
    </location>
</feature>
<dbReference type="InterPro" id="IPR040689">
    <property type="entry name" value="SUVR5_Znf-C2H2_3rpt"/>
</dbReference>
<dbReference type="InterPro" id="IPR001214">
    <property type="entry name" value="SET_dom"/>
</dbReference>
<dbReference type="PROSITE" id="PS50867">
    <property type="entry name" value="PRE_SET"/>
    <property type="match status" value="1"/>
</dbReference>
<dbReference type="SUPFAM" id="SSF57667">
    <property type="entry name" value="beta-beta-alpha zinc fingers"/>
    <property type="match status" value="1"/>
</dbReference>
<dbReference type="SUPFAM" id="SSF82199">
    <property type="entry name" value="SET domain"/>
    <property type="match status" value="1"/>
</dbReference>
<dbReference type="Pfam" id="PF05033">
    <property type="entry name" value="Pre-SET"/>
    <property type="match status" value="1"/>
</dbReference>
<dbReference type="Pfam" id="PF18868">
    <property type="entry name" value="zf-C2H2_3rep"/>
    <property type="match status" value="2"/>
</dbReference>
<feature type="domain" description="Pre-SET" evidence="10">
    <location>
        <begin position="1361"/>
        <end position="1437"/>
    </location>
</feature>
<dbReference type="GeneID" id="112275020"/>
<keyword evidence="5" id="KW-0949">S-adenosyl-L-methionine</keyword>
<evidence type="ECO:0000256" key="2">
    <source>
        <dbReference type="ARBA" id="ARBA00022454"/>
    </source>
</evidence>
<evidence type="ECO:0000256" key="4">
    <source>
        <dbReference type="ARBA" id="ARBA00022679"/>
    </source>
</evidence>
<dbReference type="SMART" id="SM00468">
    <property type="entry name" value="PreSET"/>
    <property type="match status" value="1"/>
</dbReference>
<dbReference type="PROSITE" id="PS50157">
    <property type="entry name" value="ZINC_FINGER_C2H2_2"/>
    <property type="match status" value="4"/>
</dbReference>
<evidence type="ECO:0000313" key="12">
    <source>
        <dbReference type="EnsemblPlants" id="Pp3c22_17280V3.3"/>
    </source>
</evidence>
<keyword evidence="6" id="KW-0863">Zinc-finger</keyword>
<evidence type="ECO:0000259" key="11">
    <source>
        <dbReference type="PROSITE" id="PS50868"/>
    </source>
</evidence>
<dbReference type="Gramene" id="Pp3c22_17280V3.3">
    <property type="protein sequence ID" value="Pp3c22_17280V3.3"/>
    <property type="gene ID" value="Pp3c22_17280"/>
</dbReference>
<feature type="domain" description="C2H2-type" evidence="8">
    <location>
        <begin position="1113"/>
        <end position="1141"/>
    </location>
</feature>
<evidence type="ECO:0000256" key="3">
    <source>
        <dbReference type="ARBA" id="ARBA00022603"/>
    </source>
</evidence>
<dbReference type="PANTHER" id="PTHR47325">
    <property type="entry name" value="HISTONE-LYSINE N-METHYLTRANSFERASE SUVR5"/>
    <property type="match status" value="1"/>
</dbReference>
<comment type="subcellular location">
    <subcellularLocation>
        <location evidence="1">Chromosome</location>
    </subcellularLocation>
</comment>
<gene>
    <name evidence="12" type="primary">LOC112275020</name>
</gene>
<accession>A0A7I4CK73</accession>
<feature type="domain" description="C2H2-type" evidence="8">
    <location>
        <begin position="880"/>
        <end position="908"/>
    </location>
</feature>
<protein>
    <recommendedName>
        <fullName evidence="14">Histone-lysine N-methyltransferase SUVR5</fullName>
    </recommendedName>
</protein>
<feature type="compositionally biased region" description="Basic and acidic residues" evidence="7">
    <location>
        <begin position="516"/>
        <end position="562"/>
    </location>
</feature>
<evidence type="ECO:0000256" key="7">
    <source>
        <dbReference type="SAM" id="MobiDB-lite"/>
    </source>
</evidence>
<reference evidence="12 13" key="2">
    <citation type="journal article" date="2018" name="Plant J.">
        <title>The Physcomitrella patens chromosome-scale assembly reveals moss genome structure and evolution.</title>
        <authorList>
            <person name="Lang D."/>
            <person name="Ullrich K.K."/>
            <person name="Murat F."/>
            <person name="Fuchs J."/>
            <person name="Jenkins J."/>
            <person name="Haas F.B."/>
            <person name="Piednoel M."/>
            <person name="Gundlach H."/>
            <person name="Van Bel M."/>
            <person name="Meyberg R."/>
            <person name="Vives C."/>
            <person name="Morata J."/>
            <person name="Symeonidi A."/>
            <person name="Hiss M."/>
            <person name="Muchero W."/>
            <person name="Kamisugi Y."/>
            <person name="Saleh O."/>
            <person name="Blanc G."/>
            <person name="Decker E.L."/>
            <person name="van Gessel N."/>
            <person name="Grimwood J."/>
            <person name="Hayes R.D."/>
            <person name="Graham S.W."/>
            <person name="Gunter L.E."/>
            <person name="McDaniel S.F."/>
            <person name="Hoernstein S.N.W."/>
            <person name="Larsson A."/>
            <person name="Li F.W."/>
            <person name="Perroud P.F."/>
            <person name="Phillips J."/>
            <person name="Ranjan P."/>
            <person name="Rokshar D.S."/>
            <person name="Rothfels C.J."/>
            <person name="Schneider L."/>
            <person name="Shu S."/>
            <person name="Stevenson D.W."/>
            <person name="Thummler F."/>
            <person name="Tillich M."/>
            <person name="Villarreal Aguilar J.C."/>
            <person name="Widiez T."/>
            <person name="Wong G.K."/>
            <person name="Wymore A."/>
            <person name="Zhang Y."/>
            <person name="Zimmer A.D."/>
            <person name="Quatrano R.S."/>
            <person name="Mayer K.F.X."/>
            <person name="Goodstein D."/>
            <person name="Casacuberta J.M."/>
            <person name="Vandepoele K."/>
            <person name="Reski R."/>
            <person name="Cuming A.C."/>
            <person name="Tuskan G.A."/>
            <person name="Maumus F."/>
            <person name="Salse J."/>
            <person name="Schmutz J."/>
            <person name="Rensing S.A."/>
        </authorList>
    </citation>
    <scope>NUCLEOTIDE SEQUENCE [LARGE SCALE GENOMIC DNA]</scope>
    <source>
        <strain evidence="12 13">cv. Gransden 2004</strain>
    </source>
</reference>
<evidence type="ECO:0008006" key="14">
    <source>
        <dbReference type="Google" id="ProtNLM"/>
    </source>
</evidence>
<evidence type="ECO:0000259" key="8">
    <source>
        <dbReference type="PROSITE" id="PS50157"/>
    </source>
</evidence>
<dbReference type="GO" id="GO:0005634">
    <property type="term" value="C:nucleus"/>
    <property type="evidence" value="ECO:0007669"/>
    <property type="project" value="InterPro"/>
</dbReference>
<dbReference type="Pfam" id="PF00856">
    <property type="entry name" value="SET"/>
    <property type="match status" value="1"/>
</dbReference>
<dbReference type="InterPro" id="IPR046341">
    <property type="entry name" value="SET_dom_sf"/>
</dbReference>
<feature type="domain" description="SET" evidence="9">
    <location>
        <begin position="1440"/>
        <end position="1571"/>
    </location>
</feature>
<dbReference type="InterPro" id="IPR003616">
    <property type="entry name" value="Post-SET_dom"/>
</dbReference>
<dbReference type="PROSITE" id="PS50868">
    <property type="entry name" value="POST_SET"/>
    <property type="match status" value="1"/>
</dbReference>
<keyword evidence="6" id="KW-0479">Metal-binding</keyword>
<organism evidence="12 13">
    <name type="scientific">Physcomitrium patens</name>
    <name type="common">Spreading-leaved earth moss</name>
    <name type="synonym">Physcomitrella patens</name>
    <dbReference type="NCBI Taxonomy" id="3218"/>
    <lineage>
        <taxon>Eukaryota</taxon>
        <taxon>Viridiplantae</taxon>
        <taxon>Streptophyta</taxon>
        <taxon>Embryophyta</taxon>
        <taxon>Bryophyta</taxon>
        <taxon>Bryophytina</taxon>
        <taxon>Bryopsida</taxon>
        <taxon>Funariidae</taxon>
        <taxon>Funariales</taxon>
        <taxon>Funariaceae</taxon>
        <taxon>Physcomitrium</taxon>
    </lineage>
</organism>
<dbReference type="EMBL" id="ABEU02000022">
    <property type="status" value="NOT_ANNOTATED_CDS"/>
    <property type="molecule type" value="Genomic_DNA"/>
</dbReference>
<name>A0A7I4CK73_PHYPA</name>
<feature type="domain" description="C2H2-type" evidence="8">
    <location>
        <begin position="943"/>
        <end position="971"/>
    </location>
</feature>
<dbReference type="SMART" id="SM00317">
    <property type="entry name" value="SET"/>
    <property type="match status" value="1"/>
</dbReference>
<keyword evidence="13" id="KW-1185">Reference proteome</keyword>
<reference evidence="12 13" key="1">
    <citation type="journal article" date="2008" name="Science">
        <title>The Physcomitrella genome reveals evolutionary insights into the conquest of land by plants.</title>
        <authorList>
            <person name="Rensing S."/>
            <person name="Lang D."/>
            <person name="Zimmer A."/>
            <person name="Terry A."/>
            <person name="Salamov A."/>
            <person name="Shapiro H."/>
            <person name="Nishiyama T."/>
            <person name="Perroud P.-F."/>
            <person name="Lindquist E."/>
            <person name="Kamisugi Y."/>
            <person name="Tanahashi T."/>
            <person name="Sakakibara K."/>
            <person name="Fujita T."/>
            <person name="Oishi K."/>
            <person name="Shin-I T."/>
            <person name="Kuroki Y."/>
            <person name="Toyoda A."/>
            <person name="Suzuki Y."/>
            <person name="Hashimoto A."/>
            <person name="Yamaguchi K."/>
            <person name="Sugano A."/>
            <person name="Kohara Y."/>
            <person name="Fujiyama A."/>
            <person name="Anterola A."/>
            <person name="Aoki S."/>
            <person name="Ashton N."/>
            <person name="Barbazuk W.B."/>
            <person name="Barker E."/>
            <person name="Bennetzen J."/>
            <person name="Bezanilla M."/>
            <person name="Blankenship R."/>
            <person name="Cho S.H."/>
            <person name="Dutcher S."/>
            <person name="Estelle M."/>
            <person name="Fawcett J.A."/>
            <person name="Gundlach H."/>
            <person name="Hanada K."/>
            <person name="Heyl A."/>
            <person name="Hicks K.A."/>
            <person name="Hugh J."/>
            <person name="Lohr M."/>
            <person name="Mayer K."/>
            <person name="Melkozernov A."/>
            <person name="Murata T."/>
            <person name="Nelson D."/>
            <person name="Pils B."/>
            <person name="Prigge M."/>
            <person name="Reiss B."/>
            <person name="Renner T."/>
            <person name="Rombauts S."/>
            <person name="Rushton P."/>
            <person name="Sanderfoot A."/>
            <person name="Schween G."/>
            <person name="Shiu S.-H."/>
            <person name="Stueber K."/>
            <person name="Theodoulou F.L."/>
            <person name="Tu H."/>
            <person name="Van de Peer Y."/>
            <person name="Verrier P.J."/>
            <person name="Waters E."/>
            <person name="Wood A."/>
            <person name="Yang L."/>
            <person name="Cove D."/>
            <person name="Cuming A."/>
            <person name="Hasebe M."/>
            <person name="Lucas S."/>
            <person name="Mishler D.B."/>
            <person name="Reski R."/>
            <person name="Grigoriev I."/>
            <person name="Quatrano R.S."/>
            <person name="Boore J.L."/>
        </authorList>
    </citation>
    <scope>NUCLEOTIDE SEQUENCE [LARGE SCALE GENOMIC DNA]</scope>
    <source>
        <strain evidence="12 13">cv. Gransden 2004</strain>
    </source>
</reference>
<dbReference type="PANTHER" id="PTHR47325:SF1">
    <property type="entry name" value="HISTONE-LYSINE N-METHYLTRANSFERASE SUVR5"/>
    <property type="match status" value="1"/>
</dbReference>
<feature type="compositionally biased region" description="Basic residues" evidence="7">
    <location>
        <begin position="1019"/>
        <end position="1032"/>
    </location>
</feature>
<keyword evidence="4" id="KW-0808">Transferase</keyword>
<evidence type="ECO:0000313" key="13">
    <source>
        <dbReference type="Proteomes" id="UP000006727"/>
    </source>
</evidence>
<proteinExistence type="predicted"/>
<evidence type="ECO:0000259" key="9">
    <source>
        <dbReference type="PROSITE" id="PS50280"/>
    </source>
</evidence>
<dbReference type="Proteomes" id="UP000006727">
    <property type="component" value="Chromosome 22"/>
</dbReference>
<dbReference type="EnsemblPlants" id="Pp3c22_17280V3.3">
    <property type="protein sequence ID" value="Pp3c22_17280V3.3"/>
    <property type="gene ID" value="Pp3c22_17280"/>
</dbReference>
<dbReference type="SMART" id="SM00355">
    <property type="entry name" value="ZnF_C2H2"/>
    <property type="match status" value="6"/>
</dbReference>
<dbReference type="InterPro" id="IPR036236">
    <property type="entry name" value="Znf_C2H2_sf"/>
</dbReference>
<feature type="domain" description="Post-SET" evidence="11">
    <location>
        <begin position="1578"/>
        <end position="1594"/>
    </location>
</feature>
<evidence type="ECO:0000259" key="10">
    <source>
        <dbReference type="PROSITE" id="PS50867"/>
    </source>
</evidence>
<dbReference type="RefSeq" id="XP_024360708.1">
    <property type="nucleotide sequence ID" value="XM_024504940.2"/>
</dbReference>
<dbReference type="GO" id="GO:0032259">
    <property type="term" value="P:methylation"/>
    <property type="evidence" value="ECO:0007669"/>
    <property type="project" value="UniProtKB-KW"/>
</dbReference>
<evidence type="ECO:0000256" key="6">
    <source>
        <dbReference type="PROSITE-ProRule" id="PRU00042"/>
    </source>
</evidence>